<dbReference type="Gene3D" id="3.40.50.1000">
    <property type="entry name" value="HAD superfamily/HAD-like"/>
    <property type="match status" value="1"/>
</dbReference>
<dbReference type="EMBL" id="CAEZSR010000035">
    <property type="protein sequence ID" value="CAB4553809.1"/>
    <property type="molecule type" value="Genomic_DNA"/>
</dbReference>
<evidence type="ECO:0000259" key="1">
    <source>
        <dbReference type="Pfam" id="PF25109"/>
    </source>
</evidence>
<name>A0A6J6CTQ8_9ZZZZ</name>
<dbReference type="Pfam" id="PF25109">
    <property type="entry name" value="HAD_PNKP"/>
    <property type="match status" value="1"/>
</dbReference>
<dbReference type="SUPFAM" id="SSF56784">
    <property type="entry name" value="HAD-like"/>
    <property type="match status" value="1"/>
</dbReference>
<feature type="domain" description="Polynucleotide kinase PNKP phosphatase" evidence="1">
    <location>
        <begin position="16"/>
        <end position="159"/>
    </location>
</feature>
<proteinExistence type="predicted"/>
<evidence type="ECO:0000313" key="2">
    <source>
        <dbReference type="EMBL" id="CAB4553809.1"/>
    </source>
</evidence>
<gene>
    <name evidence="2" type="ORF">UFOPK1493_01269</name>
</gene>
<reference evidence="2" key="1">
    <citation type="submission" date="2020-05" db="EMBL/GenBank/DDBJ databases">
        <authorList>
            <person name="Chiriac C."/>
            <person name="Salcher M."/>
            <person name="Ghai R."/>
            <person name="Kavagutti S V."/>
        </authorList>
    </citation>
    <scope>NUCLEOTIDE SEQUENCE</scope>
</reference>
<dbReference type="AlphaFoldDB" id="A0A6J6CTQ8"/>
<accession>A0A6J6CTQ8</accession>
<organism evidence="2">
    <name type="scientific">freshwater metagenome</name>
    <dbReference type="NCBI Taxonomy" id="449393"/>
    <lineage>
        <taxon>unclassified sequences</taxon>
        <taxon>metagenomes</taxon>
        <taxon>ecological metagenomes</taxon>
    </lineage>
</organism>
<sequence>MRASAQWRDQPRAPGRAIIVDIDGVISDASQRQHYLKNPEGRRDWRGFFGACGGDRPLRAVPALLELLDPELSVVLLSARPAFVFATTLDWLDRHSIRWDLLVLRADDQFVGAAEFKRGVVRELVERGFVIELALDDDQAIVDMYHSESVHALYVHSGYYGPSPAVEHR</sequence>
<dbReference type="InterPro" id="IPR023214">
    <property type="entry name" value="HAD_sf"/>
</dbReference>
<dbReference type="InterPro" id="IPR036412">
    <property type="entry name" value="HAD-like_sf"/>
</dbReference>
<protein>
    <submittedName>
        <fullName evidence="2">Unannotated protein</fullName>
    </submittedName>
</protein>
<dbReference type="InterPro" id="IPR056782">
    <property type="entry name" value="HAD_PNKP"/>
</dbReference>